<comment type="caution">
    <text evidence="4">The sequence shown here is derived from an EMBL/GenBank/DDBJ whole genome shotgun (WGS) entry which is preliminary data.</text>
</comment>
<evidence type="ECO:0000256" key="2">
    <source>
        <dbReference type="ARBA" id="ARBA00022801"/>
    </source>
</evidence>
<evidence type="ECO:0000259" key="3">
    <source>
        <dbReference type="Pfam" id="PF00884"/>
    </source>
</evidence>
<accession>A0ABT2WXP4</accession>
<keyword evidence="5" id="KW-1185">Reference proteome</keyword>
<feature type="domain" description="Sulfatase N-terminal" evidence="3">
    <location>
        <begin position="6"/>
        <end position="370"/>
    </location>
</feature>
<evidence type="ECO:0000313" key="4">
    <source>
        <dbReference type="EMBL" id="MCU9846449.1"/>
    </source>
</evidence>
<dbReference type="PANTHER" id="PTHR45953">
    <property type="entry name" value="IDURONATE 2-SULFATASE"/>
    <property type="match status" value="1"/>
</dbReference>
<evidence type="ECO:0000313" key="5">
    <source>
        <dbReference type="Proteomes" id="UP001209535"/>
    </source>
</evidence>
<dbReference type="Gene3D" id="3.40.720.10">
    <property type="entry name" value="Alkaline Phosphatase, subunit A"/>
    <property type="match status" value="1"/>
</dbReference>
<dbReference type="EMBL" id="JAOVQO010000001">
    <property type="protein sequence ID" value="MCU9846449.1"/>
    <property type="molecule type" value="Genomic_DNA"/>
</dbReference>
<dbReference type="PANTHER" id="PTHR45953:SF1">
    <property type="entry name" value="IDURONATE 2-SULFATASE"/>
    <property type="match status" value="1"/>
</dbReference>
<protein>
    <submittedName>
        <fullName evidence="4">Sulfatase-like hydrolase/transferase</fullName>
    </submittedName>
</protein>
<dbReference type="Proteomes" id="UP001209535">
    <property type="component" value="Unassembled WGS sequence"/>
</dbReference>
<sequence length="504" mass="56084">MAATDNILFVVIDQLRADCLSGALAGHARLPNLRALMADAASFTRHFSVANPCGPSRASLLTGQYAMNHRSVRNGTPLPHDTPNLATEMRKAGWLPLLFGYTDATPDPRVHTPGDPVLKSYEQVLPGFQEAVEMRLEESLPWRADLMAKGYDVPPYPEIFRPTGPNPDDPALYRAEDSDTAFLTDETIRALRARAPGWFAHLTYIRPHNPLVAPEPYNRMYDPATIPLPERIGTIEEEQAVHPFIAPCHAKNPISGMVEGFPDMEPSDANIRKLRAIYLGLATEVDYHLGRIIDFLKATGQYDRTLIVVTADHGEMLGDRYIWAKSTYHDAAYHTPLIIRDPALPGSFGTSHDHPTESVDVAPTILDRFGLDVPQTMNGRSLMPFLRGEEPAGWRRFTWSELDFGNPVEPTPAQTTLGLDPETTNLAVLRGKDHTLVHFNGGLPPLLFDHRADGERRDLAGDPAMRETLLSLYREMTDHRMRHAASRFTRTMITADGAVTVPRE</sequence>
<proteinExistence type="predicted"/>
<dbReference type="Pfam" id="PF00884">
    <property type="entry name" value="Sulfatase"/>
    <property type="match status" value="1"/>
</dbReference>
<name>A0ABT2WXP4_9RHOB</name>
<dbReference type="RefSeq" id="WP_263332050.1">
    <property type="nucleotide sequence ID" value="NZ_JAOVQO010000001.1"/>
</dbReference>
<dbReference type="SUPFAM" id="SSF53649">
    <property type="entry name" value="Alkaline phosphatase-like"/>
    <property type="match status" value="1"/>
</dbReference>
<reference evidence="4 5" key="1">
    <citation type="submission" date="2022-10" db="EMBL/GenBank/DDBJ databases">
        <title>Defluviimonas sp. nov., isolated from ocean surface sediments.</title>
        <authorList>
            <person name="He W."/>
            <person name="Wang L."/>
            <person name="Zhang D.-F."/>
        </authorList>
    </citation>
    <scope>NUCLEOTIDE SEQUENCE [LARGE SCALE GENOMIC DNA]</scope>
    <source>
        <strain evidence="4 5">WL0024</strain>
    </source>
</reference>
<keyword evidence="1" id="KW-0479">Metal-binding</keyword>
<dbReference type="InterPro" id="IPR017850">
    <property type="entry name" value="Alkaline_phosphatase_core_sf"/>
</dbReference>
<gene>
    <name evidence="4" type="ORF">OEZ60_00330</name>
</gene>
<keyword evidence="2" id="KW-0378">Hydrolase</keyword>
<dbReference type="InterPro" id="IPR000917">
    <property type="entry name" value="Sulfatase_N"/>
</dbReference>
<evidence type="ECO:0000256" key="1">
    <source>
        <dbReference type="ARBA" id="ARBA00022723"/>
    </source>
</evidence>
<organism evidence="4 5">
    <name type="scientific">Albidovulum salinarum</name>
    <dbReference type="NCBI Taxonomy" id="2984153"/>
    <lineage>
        <taxon>Bacteria</taxon>
        <taxon>Pseudomonadati</taxon>
        <taxon>Pseudomonadota</taxon>
        <taxon>Alphaproteobacteria</taxon>
        <taxon>Rhodobacterales</taxon>
        <taxon>Paracoccaceae</taxon>
        <taxon>Albidovulum</taxon>
    </lineage>
</organism>